<dbReference type="RefSeq" id="WP_106393481.1">
    <property type="nucleotide sequence ID" value="NZ_PVNK01000184.1"/>
</dbReference>
<dbReference type="EMBL" id="PVNK01000184">
    <property type="protein sequence ID" value="PRP93791.1"/>
    <property type="molecule type" value="Genomic_DNA"/>
</dbReference>
<dbReference type="NCBIfam" id="TIGR02996">
    <property type="entry name" value="rpt_mate_G_obs"/>
    <property type="match status" value="1"/>
</dbReference>
<gene>
    <name evidence="1" type="ORF">ENSA5_41920</name>
</gene>
<evidence type="ECO:0000313" key="1">
    <source>
        <dbReference type="EMBL" id="PRP93791.1"/>
    </source>
</evidence>
<proteinExistence type="predicted"/>
<evidence type="ECO:0000313" key="2">
    <source>
        <dbReference type="Proteomes" id="UP000237968"/>
    </source>
</evidence>
<accession>A0A2S9XM78</accession>
<reference evidence="1 2" key="1">
    <citation type="submission" date="2018-03" db="EMBL/GenBank/DDBJ databases">
        <title>Draft Genome Sequences of the Obligatory Marine Myxobacteria Enhygromyxa salina SWB005.</title>
        <authorList>
            <person name="Poehlein A."/>
            <person name="Moghaddam J.A."/>
            <person name="Harms H."/>
            <person name="Alanjari M."/>
            <person name="Koenig G.M."/>
            <person name="Daniel R."/>
            <person name="Schaeberle T.F."/>
        </authorList>
    </citation>
    <scope>NUCLEOTIDE SEQUENCE [LARGE SCALE GENOMIC DNA]</scope>
    <source>
        <strain evidence="1 2">SWB005</strain>
    </source>
</reference>
<keyword evidence="2" id="KW-1185">Reference proteome</keyword>
<dbReference type="Proteomes" id="UP000237968">
    <property type="component" value="Unassembled WGS sequence"/>
</dbReference>
<dbReference type="AlphaFoldDB" id="A0A2S9XM78"/>
<dbReference type="InterPro" id="IPR014338">
    <property type="entry name" value="CHP02996_rpt-companion-dom"/>
</dbReference>
<sequence length="571" mass="63352">MSEARRALARSLETATTAMAAGRHGAMAEHLRAAWRESRNPSVAGLYELLLARVRAEPLAGRDPAERARSWRERADRGRGDPLLLPVLLDEPWHPDLPELERLRVLADWTPDPLLAAAMASRLRLPLTPVEAPGAAEVAANTVRLLAAQRDPRQLATLEQLAREPGVGSELRRQLRGAISSLSAVSIVQLDAGARAAQTQLEHRARDQRAREARTAALRDAIYADPDADARRLVYADWLTEQGDPRGEFITLQLARAGTDAPASARERELLRRHEAEWAGVLHAVLGRDGRVFERGFLSAASIEVGKLDAEIVGASEWSTLRSLDGHVPELLALRGRLDRLRSLYGFLDLERFVALRAAGRLESVEHYECSLADPNLRFDTPLGLRSLLVRRAVNAQLLVLIDSPTCVGLEEFAVYYHRKRGQVRDWVGDHREDPYLRTRYELLRDRLPEHVRRLRMIDGATTRATRPEGCTVTIERDAADRLTQVTLDVHAPLDPSSARSPAPQQTQALLDGLSPLLDAGLSQLTLARVDTAHYDRPGLSRALRERAHASDVEFVDARAASDEPGQRVPR</sequence>
<comment type="caution">
    <text evidence="1">The sequence shown here is derived from an EMBL/GenBank/DDBJ whole genome shotgun (WGS) entry which is preliminary data.</text>
</comment>
<name>A0A2S9XM78_9BACT</name>
<dbReference type="OrthoDB" id="5491064at2"/>
<organism evidence="1 2">
    <name type="scientific">Enhygromyxa salina</name>
    <dbReference type="NCBI Taxonomy" id="215803"/>
    <lineage>
        <taxon>Bacteria</taxon>
        <taxon>Pseudomonadati</taxon>
        <taxon>Myxococcota</taxon>
        <taxon>Polyangia</taxon>
        <taxon>Nannocystales</taxon>
        <taxon>Nannocystaceae</taxon>
        <taxon>Enhygromyxa</taxon>
    </lineage>
</organism>
<protein>
    <submittedName>
        <fullName evidence="1">Uncharacterized protein</fullName>
    </submittedName>
</protein>